<organism evidence="1">
    <name type="scientific">Spongospora subterranea</name>
    <dbReference type="NCBI Taxonomy" id="70186"/>
    <lineage>
        <taxon>Eukaryota</taxon>
        <taxon>Sar</taxon>
        <taxon>Rhizaria</taxon>
        <taxon>Endomyxa</taxon>
        <taxon>Phytomyxea</taxon>
        <taxon>Plasmodiophorida</taxon>
        <taxon>Plasmodiophoridae</taxon>
        <taxon>Spongospora</taxon>
    </lineage>
</organism>
<reference evidence="1" key="1">
    <citation type="submission" date="2015-04" db="EMBL/GenBank/DDBJ databases">
        <title>The genome sequence of the plant pathogenic Rhizarian Plasmodiophora brassicae reveals insights in its biotrophic life cycle and the origin of chitin synthesis.</title>
        <authorList>
            <person name="Schwelm A."/>
            <person name="Fogelqvist J."/>
            <person name="Knaust A."/>
            <person name="Julke S."/>
            <person name="Lilja T."/>
            <person name="Dhandapani V."/>
            <person name="Bonilla-Rosso G."/>
            <person name="Karlsson M."/>
            <person name="Shevchenko A."/>
            <person name="Choi S.R."/>
            <person name="Kim H.G."/>
            <person name="Park J.Y."/>
            <person name="Lim Y.P."/>
            <person name="Ludwig-Muller J."/>
            <person name="Dixelius C."/>
        </authorList>
    </citation>
    <scope>NUCLEOTIDE SEQUENCE</scope>
    <source>
        <tissue evidence="1">Potato root galls</tissue>
    </source>
</reference>
<dbReference type="AlphaFoldDB" id="A0A0H5QL45"/>
<accession>A0A0H5QL45</accession>
<protein>
    <submittedName>
        <fullName evidence="1">Uncharacterized protein</fullName>
    </submittedName>
</protein>
<name>A0A0H5QL45_9EUKA</name>
<sequence length="122" mass="14260">RHDGWAFSSRQCGPALIDTTTSTFMTKFTIGDYRNGQVAIFSGGGMRHRAPLDQFHWFLWIVPAGEFHDRSSELRLLRFVLWRECKLASCRRYDFVESGEFIFRCKEPNSGPRIRRFHGKLS</sequence>
<feature type="non-terminal residue" evidence="1">
    <location>
        <position position="1"/>
    </location>
</feature>
<evidence type="ECO:0000313" key="1">
    <source>
        <dbReference type="EMBL" id="CRZ02840.1"/>
    </source>
</evidence>
<proteinExistence type="predicted"/>
<dbReference type="EMBL" id="HACM01002398">
    <property type="protein sequence ID" value="CRZ02840.1"/>
    <property type="molecule type" value="Transcribed_RNA"/>
</dbReference>